<dbReference type="AlphaFoldDB" id="A0A328TTS6"/>
<dbReference type="InterPro" id="IPR007986">
    <property type="entry name" value="NINE"/>
</dbReference>
<evidence type="ECO:0000313" key="2">
    <source>
        <dbReference type="EMBL" id="RAP73012.1"/>
    </source>
</evidence>
<sequence>MDRPSSAGGTPMSRQRVSATQRAIDSLIFTPTARSRSKRKSIPAASQVTTYDYVYTLLRAKFDRMRRTR</sequence>
<comment type="caution">
    <text evidence="2">The sequence shown here is derived from an EMBL/GenBank/DDBJ whole genome shotgun (WGS) entry which is preliminary data.</text>
</comment>
<accession>A0A328TTS6</accession>
<name>A0A328TTS6_9GAMM</name>
<evidence type="ECO:0000256" key="1">
    <source>
        <dbReference type="SAM" id="MobiDB-lite"/>
    </source>
</evidence>
<dbReference type="EMBL" id="LJAM02000006">
    <property type="protein sequence ID" value="RAP73012.1"/>
    <property type="molecule type" value="Genomic_DNA"/>
</dbReference>
<dbReference type="Proteomes" id="UP000244334">
    <property type="component" value="Unassembled WGS sequence"/>
</dbReference>
<feature type="compositionally biased region" description="Polar residues" evidence="1">
    <location>
        <begin position="12"/>
        <end position="21"/>
    </location>
</feature>
<reference evidence="2" key="1">
    <citation type="submission" date="2018-04" db="EMBL/GenBank/DDBJ databases">
        <title>Genomes of the Obligate Erwinia dacicola and Facultative Enterobacter sp. OLF Endosymbionts of the Olive Fruit fly, Bactrocera oleae.</title>
        <authorList>
            <person name="Estes A.M."/>
            <person name="Hearn D.J."/>
            <person name="Agarwal S."/>
            <person name="Pierson E.A."/>
            <person name="Dunning-Hotopp J.C."/>
        </authorList>
    </citation>
    <scope>NUCLEOTIDE SEQUENCE [LARGE SCALE GENOMIC DNA]</scope>
    <source>
        <strain evidence="2">Oroville</strain>
    </source>
</reference>
<evidence type="ECO:0000313" key="3">
    <source>
        <dbReference type="Proteomes" id="UP000244334"/>
    </source>
</evidence>
<dbReference type="Pfam" id="PF05322">
    <property type="entry name" value="NinE"/>
    <property type="match status" value="1"/>
</dbReference>
<proteinExistence type="predicted"/>
<dbReference type="RefSeq" id="WP_338067708.1">
    <property type="nucleotide sequence ID" value="NZ_LJAM02000006.1"/>
</dbReference>
<organism evidence="2 3">
    <name type="scientific">Candidatus Erwinia dacicola</name>
    <dbReference type="NCBI Taxonomy" id="252393"/>
    <lineage>
        <taxon>Bacteria</taxon>
        <taxon>Pseudomonadati</taxon>
        <taxon>Pseudomonadota</taxon>
        <taxon>Gammaproteobacteria</taxon>
        <taxon>Enterobacterales</taxon>
        <taxon>Erwiniaceae</taxon>
        <taxon>Erwinia</taxon>
    </lineage>
</organism>
<gene>
    <name evidence="2" type="ORF">ACZ87_00171</name>
</gene>
<evidence type="ECO:0008006" key="4">
    <source>
        <dbReference type="Google" id="ProtNLM"/>
    </source>
</evidence>
<protein>
    <recommendedName>
        <fullName evidence="4">NinE family protein</fullName>
    </recommendedName>
</protein>
<keyword evidence="3" id="KW-1185">Reference proteome</keyword>
<feature type="region of interest" description="Disordered" evidence="1">
    <location>
        <begin position="1"/>
        <end position="21"/>
    </location>
</feature>